<comment type="subcellular location">
    <subcellularLocation>
        <location evidence="1">Cell membrane</location>
        <topology evidence="1">Peripheral membrane protein</topology>
        <orientation evidence="1">Cytoplasmic side</orientation>
    </subcellularLocation>
</comment>
<evidence type="ECO:0000256" key="10">
    <source>
        <dbReference type="ARBA" id="ARBA00023225"/>
    </source>
</evidence>
<dbReference type="GO" id="GO:0044781">
    <property type="term" value="P:bacterial-type flagellum organization"/>
    <property type="evidence" value="ECO:0007669"/>
    <property type="project" value="UniProtKB-KW"/>
</dbReference>
<keyword evidence="11" id="KW-0969">Cilium</keyword>
<protein>
    <recommendedName>
        <fullName evidence="3">Flagellar FliJ protein</fullName>
    </recommendedName>
</protein>
<evidence type="ECO:0000313" key="12">
    <source>
        <dbReference type="Proteomes" id="UP000249522"/>
    </source>
</evidence>
<evidence type="ECO:0000256" key="1">
    <source>
        <dbReference type="ARBA" id="ARBA00004413"/>
    </source>
</evidence>
<dbReference type="InterPro" id="IPR053716">
    <property type="entry name" value="Flag_assembly_chemotaxis_eff"/>
</dbReference>
<comment type="similarity">
    <text evidence="2">Belongs to the FliJ family.</text>
</comment>
<evidence type="ECO:0000256" key="5">
    <source>
        <dbReference type="ARBA" id="ARBA00022475"/>
    </source>
</evidence>
<keyword evidence="11" id="KW-0282">Flagellum</keyword>
<dbReference type="EMBL" id="QKRB01000057">
    <property type="protein sequence ID" value="PZD93324.1"/>
    <property type="molecule type" value="Genomic_DNA"/>
</dbReference>
<organism evidence="11 12">
    <name type="scientific">Paenibacillus sambharensis</name>
    <dbReference type="NCBI Taxonomy" id="1803190"/>
    <lineage>
        <taxon>Bacteria</taxon>
        <taxon>Bacillati</taxon>
        <taxon>Bacillota</taxon>
        <taxon>Bacilli</taxon>
        <taxon>Bacillales</taxon>
        <taxon>Paenibacillaceae</taxon>
        <taxon>Paenibacillus</taxon>
    </lineage>
</organism>
<dbReference type="InterPro" id="IPR052570">
    <property type="entry name" value="FliJ"/>
</dbReference>
<evidence type="ECO:0000256" key="2">
    <source>
        <dbReference type="ARBA" id="ARBA00010004"/>
    </source>
</evidence>
<accession>A0A2W1LFV8</accession>
<keyword evidence="12" id="KW-1185">Reference proteome</keyword>
<evidence type="ECO:0000256" key="9">
    <source>
        <dbReference type="ARBA" id="ARBA00023136"/>
    </source>
</evidence>
<dbReference type="GO" id="GO:0071973">
    <property type="term" value="P:bacterial-type flagellum-dependent cell motility"/>
    <property type="evidence" value="ECO:0007669"/>
    <property type="project" value="InterPro"/>
</dbReference>
<dbReference type="GO" id="GO:0006935">
    <property type="term" value="P:chemotaxis"/>
    <property type="evidence" value="ECO:0007669"/>
    <property type="project" value="UniProtKB-KW"/>
</dbReference>
<dbReference type="OrthoDB" id="2678901at2"/>
<dbReference type="Proteomes" id="UP000249522">
    <property type="component" value="Unassembled WGS sequence"/>
</dbReference>
<keyword evidence="11" id="KW-0966">Cell projection</keyword>
<evidence type="ECO:0000256" key="3">
    <source>
        <dbReference type="ARBA" id="ARBA00020392"/>
    </source>
</evidence>
<keyword evidence="8" id="KW-0653">Protein transport</keyword>
<keyword evidence="6" id="KW-0145">Chemotaxis</keyword>
<evidence type="ECO:0000313" key="11">
    <source>
        <dbReference type="EMBL" id="PZD93324.1"/>
    </source>
</evidence>
<dbReference type="InterPro" id="IPR012823">
    <property type="entry name" value="Flagell_FliJ"/>
</dbReference>
<gene>
    <name evidence="11" type="primary">fliJ</name>
    <name evidence="11" type="ORF">DNH61_22040</name>
</gene>
<keyword evidence="5" id="KW-1003">Cell membrane</keyword>
<comment type="caution">
    <text evidence="11">The sequence shown here is derived from an EMBL/GenBank/DDBJ whole genome shotgun (WGS) entry which is preliminary data.</text>
</comment>
<dbReference type="Gene3D" id="1.10.287.1700">
    <property type="match status" value="1"/>
</dbReference>
<dbReference type="PANTHER" id="PTHR38786:SF1">
    <property type="entry name" value="FLAGELLAR FLIJ PROTEIN"/>
    <property type="match status" value="1"/>
</dbReference>
<evidence type="ECO:0000256" key="6">
    <source>
        <dbReference type="ARBA" id="ARBA00022500"/>
    </source>
</evidence>
<reference evidence="11 12" key="1">
    <citation type="submission" date="2018-06" db="EMBL/GenBank/DDBJ databases">
        <title>Paenibacillus imtechensis sp. nov.</title>
        <authorList>
            <person name="Pinnaka A.K."/>
            <person name="Singh H."/>
            <person name="Kaur M."/>
        </authorList>
    </citation>
    <scope>NUCLEOTIDE SEQUENCE [LARGE SCALE GENOMIC DNA]</scope>
    <source>
        <strain evidence="11 12">SMB1</strain>
    </source>
</reference>
<name>A0A2W1LFV8_9BACL</name>
<dbReference type="NCBIfam" id="TIGR02473">
    <property type="entry name" value="flagell_FliJ"/>
    <property type="match status" value="1"/>
</dbReference>
<keyword evidence="9" id="KW-0472">Membrane</keyword>
<keyword evidence="7" id="KW-1005">Bacterial flagellum biogenesis</keyword>
<dbReference type="GO" id="GO:0015031">
    <property type="term" value="P:protein transport"/>
    <property type="evidence" value="ECO:0007669"/>
    <property type="project" value="UniProtKB-KW"/>
</dbReference>
<dbReference type="GO" id="GO:0005886">
    <property type="term" value="C:plasma membrane"/>
    <property type="evidence" value="ECO:0007669"/>
    <property type="project" value="UniProtKB-SubCell"/>
</dbReference>
<evidence type="ECO:0000256" key="8">
    <source>
        <dbReference type="ARBA" id="ARBA00022927"/>
    </source>
</evidence>
<dbReference type="AlphaFoldDB" id="A0A2W1LFV8"/>
<dbReference type="RefSeq" id="WP_111148994.1">
    <property type="nucleotide sequence ID" value="NZ_QKRB01000057.1"/>
</dbReference>
<proteinExistence type="inferred from homology"/>
<dbReference type="Pfam" id="PF02050">
    <property type="entry name" value="FliJ"/>
    <property type="match status" value="1"/>
</dbReference>
<keyword evidence="4" id="KW-0813">Transport</keyword>
<dbReference type="PANTHER" id="PTHR38786">
    <property type="entry name" value="FLAGELLAR FLIJ PROTEIN"/>
    <property type="match status" value="1"/>
</dbReference>
<keyword evidence="10" id="KW-1006">Bacterial flagellum protein export</keyword>
<evidence type="ECO:0000256" key="4">
    <source>
        <dbReference type="ARBA" id="ARBA00022448"/>
    </source>
</evidence>
<sequence length="148" mass="17444">MKHYLYPYQKIVDLKHSEKTQAEWMLSSALGKLQSEVDTLKRLNEERLEWMERLQSAAGGGIPLMELQNIQSYVEYLDGSIDRKTNDVKHARKDVEVNQTNLSDKMKDEKVWEKAKEKALHKFMHAMQMKEQNELDEMATVRYVMPAR</sequence>
<dbReference type="GO" id="GO:0009288">
    <property type="term" value="C:bacterial-type flagellum"/>
    <property type="evidence" value="ECO:0007669"/>
    <property type="project" value="InterPro"/>
</dbReference>
<evidence type="ECO:0000256" key="7">
    <source>
        <dbReference type="ARBA" id="ARBA00022795"/>
    </source>
</evidence>